<dbReference type="Proteomes" id="UP000323000">
    <property type="component" value="Chromosome 2"/>
</dbReference>
<dbReference type="EMBL" id="VAHF01000002">
    <property type="protein sequence ID" value="TXG70048.1"/>
    <property type="molecule type" value="Genomic_DNA"/>
</dbReference>
<evidence type="ECO:0000256" key="1">
    <source>
        <dbReference type="PROSITE-ProRule" id="PRU00047"/>
    </source>
</evidence>
<dbReference type="OrthoDB" id="1435878at2759"/>
<feature type="domain" description="CCHC-type" evidence="2">
    <location>
        <begin position="160"/>
        <end position="173"/>
    </location>
</feature>
<dbReference type="Pfam" id="PF14392">
    <property type="entry name" value="zf-CCHC_4"/>
    <property type="match status" value="1"/>
</dbReference>
<keyword evidence="1" id="KW-0862">Zinc</keyword>
<gene>
    <name evidence="3" type="ORF">EZV62_004983</name>
</gene>
<protein>
    <recommendedName>
        <fullName evidence="2">CCHC-type domain-containing protein</fullName>
    </recommendedName>
</protein>
<dbReference type="InterPro" id="IPR025558">
    <property type="entry name" value="DUF4283"/>
</dbReference>
<evidence type="ECO:0000259" key="2">
    <source>
        <dbReference type="PROSITE" id="PS50158"/>
    </source>
</evidence>
<dbReference type="AlphaFoldDB" id="A0A5C7ILK5"/>
<keyword evidence="4" id="KW-1185">Reference proteome</keyword>
<name>A0A5C7ILK5_9ROSI</name>
<proteinExistence type="predicted"/>
<dbReference type="PANTHER" id="PTHR31286:SF180">
    <property type="entry name" value="OS10G0362600 PROTEIN"/>
    <property type="match status" value="1"/>
</dbReference>
<sequence length="260" mass="28925">MSAGDITKLCENLSLVDEDEDEAVLEMSEEASIDGVEDVDRSLVGKVLSGKKVNREAFKGLIEQIWNPFGQVEVELVGDNQFMFHFNNCEEQNQVWYRAPWHFGNSLIVLEKPVGLGNISKLDFDKADFGSRSMTFQSCIGKSNEVTMVGLKYERLPEFCFACGRIGHGIKECFDEEARKIAARTSGTSHDTEGNGFVSVKPGYLDFQKKSVPSSATEVRKMIERKHQETLLPVKGLGPSQSDNMCLDGLELEQVGASRE</sequence>
<dbReference type="GO" id="GO:0003676">
    <property type="term" value="F:nucleic acid binding"/>
    <property type="evidence" value="ECO:0007669"/>
    <property type="project" value="InterPro"/>
</dbReference>
<dbReference type="PROSITE" id="PS50158">
    <property type="entry name" value="ZF_CCHC"/>
    <property type="match status" value="1"/>
</dbReference>
<organism evidence="3 4">
    <name type="scientific">Acer yangbiense</name>
    <dbReference type="NCBI Taxonomy" id="1000413"/>
    <lineage>
        <taxon>Eukaryota</taxon>
        <taxon>Viridiplantae</taxon>
        <taxon>Streptophyta</taxon>
        <taxon>Embryophyta</taxon>
        <taxon>Tracheophyta</taxon>
        <taxon>Spermatophyta</taxon>
        <taxon>Magnoliopsida</taxon>
        <taxon>eudicotyledons</taxon>
        <taxon>Gunneridae</taxon>
        <taxon>Pentapetalae</taxon>
        <taxon>rosids</taxon>
        <taxon>malvids</taxon>
        <taxon>Sapindales</taxon>
        <taxon>Sapindaceae</taxon>
        <taxon>Hippocastanoideae</taxon>
        <taxon>Acereae</taxon>
        <taxon>Acer</taxon>
    </lineage>
</organism>
<comment type="caution">
    <text evidence="3">The sequence shown here is derived from an EMBL/GenBank/DDBJ whole genome shotgun (WGS) entry which is preliminary data.</text>
</comment>
<evidence type="ECO:0000313" key="4">
    <source>
        <dbReference type="Proteomes" id="UP000323000"/>
    </source>
</evidence>
<reference evidence="4" key="1">
    <citation type="journal article" date="2019" name="Gigascience">
        <title>De novo genome assembly of the endangered Acer yangbiense, a plant species with extremely small populations endemic to Yunnan Province, China.</title>
        <authorList>
            <person name="Yang J."/>
            <person name="Wariss H.M."/>
            <person name="Tao L."/>
            <person name="Zhang R."/>
            <person name="Yun Q."/>
            <person name="Hollingsworth P."/>
            <person name="Dao Z."/>
            <person name="Luo G."/>
            <person name="Guo H."/>
            <person name="Ma Y."/>
            <person name="Sun W."/>
        </authorList>
    </citation>
    <scope>NUCLEOTIDE SEQUENCE [LARGE SCALE GENOMIC DNA]</scope>
    <source>
        <strain evidence="4">cv. Malutang</strain>
    </source>
</reference>
<accession>A0A5C7ILK5</accession>
<dbReference type="InterPro" id="IPR025836">
    <property type="entry name" value="Zn_knuckle_CX2CX4HX4C"/>
</dbReference>
<dbReference type="PANTHER" id="PTHR31286">
    <property type="entry name" value="GLYCINE-RICH CELL WALL STRUCTURAL PROTEIN 1.8-LIKE"/>
    <property type="match status" value="1"/>
</dbReference>
<dbReference type="GO" id="GO:0008270">
    <property type="term" value="F:zinc ion binding"/>
    <property type="evidence" value="ECO:0007669"/>
    <property type="project" value="UniProtKB-KW"/>
</dbReference>
<keyword evidence="1" id="KW-0479">Metal-binding</keyword>
<dbReference type="Pfam" id="PF14111">
    <property type="entry name" value="DUF4283"/>
    <property type="match status" value="1"/>
</dbReference>
<dbReference type="InterPro" id="IPR001878">
    <property type="entry name" value="Znf_CCHC"/>
</dbReference>
<evidence type="ECO:0000313" key="3">
    <source>
        <dbReference type="EMBL" id="TXG70048.1"/>
    </source>
</evidence>
<dbReference type="InterPro" id="IPR040256">
    <property type="entry name" value="At4g02000-like"/>
</dbReference>
<keyword evidence="1" id="KW-0863">Zinc-finger</keyword>